<evidence type="ECO:0000313" key="4">
    <source>
        <dbReference type="Proteomes" id="UP000033109"/>
    </source>
</evidence>
<dbReference type="STRING" id="400092.PKOR_14445"/>
<dbReference type="RefSeq" id="WP_046314525.1">
    <property type="nucleotide sequence ID" value="NZ_CBCSCY010000019.1"/>
</dbReference>
<organism evidence="3 4">
    <name type="scientific">Pontibacter korlensis</name>
    <dbReference type="NCBI Taxonomy" id="400092"/>
    <lineage>
        <taxon>Bacteria</taxon>
        <taxon>Pseudomonadati</taxon>
        <taxon>Bacteroidota</taxon>
        <taxon>Cytophagia</taxon>
        <taxon>Cytophagales</taxon>
        <taxon>Hymenobacteraceae</taxon>
        <taxon>Pontibacter</taxon>
    </lineage>
</organism>
<evidence type="ECO:0000313" key="3">
    <source>
        <dbReference type="EMBL" id="AKD05733.1"/>
    </source>
</evidence>
<reference evidence="3 4" key="1">
    <citation type="journal article" date="2015" name="Sci. Rep.">
        <title>Unraveling adaptation of Pontibacter korlensis to radiation and infertility in desert through complete genome and comparative transcriptomic analysis.</title>
        <authorList>
            <person name="Dai J."/>
            <person name="Dai W."/>
            <person name="Qiu C."/>
            <person name="Yang Z."/>
            <person name="Zhang Y."/>
            <person name="Zhou M."/>
            <person name="Zhang L."/>
            <person name="Fang C."/>
            <person name="Gao Q."/>
            <person name="Yang Q."/>
            <person name="Li X."/>
            <person name="Wang Z."/>
            <person name="Wang Z."/>
            <person name="Jia Z."/>
            <person name="Chen X."/>
        </authorList>
    </citation>
    <scope>NUCLEOTIDE SEQUENCE [LARGE SCALE GENOMIC DNA]</scope>
    <source>
        <strain evidence="3 4">X14-1T</strain>
    </source>
</reference>
<dbReference type="Pfam" id="PF12706">
    <property type="entry name" value="Lactamase_B_2"/>
    <property type="match status" value="1"/>
</dbReference>
<protein>
    <submittedName>
        <fullName evidence="3">Beta-lactamase</fullName>
    </submittedName>
</protein>
<dbReference type="OrthoDB" id="9805728at2"/>
<dbReference type="Proteomes" id="UP000033109">
    <property type="component" value="Chromosome"/>
</dbReference>
<feature type="domain" description="Metallo-beta-lactamase" evidence="2">
    <location>
        <begin position="23"/>
        <end position="217"/>
    </location>
</feature>
<sequence>MATSASIQLVRNATLVINYAGKKILVDPMLMPKESFDPLAGKARNPMVDLPISIEELTKDLDLVLVTHTHPDHFDQVASQTLDKSIKLFNQPADQEFFQKEGFTNAETVEESKVWNGITIHRTGGEHGSGEILKQMGIVSGFVLQAENQPTLYIVGDSIWIEEIDQAIQKYKPDYIITNSGGAAFPGFESTPILMDEEQTMALIKDSGEARVIAVHMDALDHCRTTRVSLHQKAEELNIGTDKLTIPQDGEVITL</sequence>
<keyword evidence="4" id="KW-1185">Reference proteome</keyword>
<dbReference type="InterPro" id="IPR036866">
    <property type="entry name" value="RibonucZ/Hydroxyglut_hydro"/>
</dbReference>
<dbReference type="KEGG" id="pko:PKOR_14445"/>
<dbReference type="PANTHER" id="PTHR43546">
    <property type="entry name" value="UPF0173 METAL-DEPENDENT HYDROLASE MJ1163-RELATED"/>
    <property type="match status" value="1"/>
</dbReference>
<accession>A0A0E3ZJ33</accession>
<gene>
    <name evidence="3" type="ORF">PKOR_14445</name>
</gene>
<dbReference type="InterPro" id="IPR001279">
    <property type="entry name" value="Metallo-B-lactamas"/>
</dbReference>
<dbReference type="PANTHER" id="PTHR43546:SF9">
    <property type="entry name" value="L-ASCORBATE-6-PHOSPHATE LACTONASE ULAG-RELATED"/>
    <property type="match status" value="1"/>
</dbReference>
<proteinExistence type="predicted"/>
<dbReference type="Gene3D" id="3.60.15.10">
    <property type="entry name" value="Ribonuclease Z/Hydroxyacylglutathione hydrolase-like"/>
    <property type="match status" value="1"/>
</dbReference>
<dbReference type="InterPro" id="IPR050114">
    <property type="entry name" value="UPF0173_UPF0282_UlaG_hydrolase"/>
</dbReference>
<dbReference type="HOGENOM" id="CLU_096448_0_0_10"/>
<dbReference type="SUPFAM" id="SSF56281">
    <property type="entry name" value="Metallo-hydrolase/oxidoreductase"/>
    <property type="match status" value="1"/>
</dbReference>
<dbReference type="EMBL" id="CP009621">
    <property type="protein sequence ID" value="AKD05733.1"/>
    <property type="molecule type" value="Genomic_DNA"/>
</dbReference>
<dbReference type="PATRIC" id="fig|400092.3.peg.3153"/>
<name>A0A0E3ZJ33_9BACT</name>
<keyword evidence="1" id="KW-0378">Hydrolase</keyword>
<evidence type="ECO:0000256" key="1">
    <source>
        <dbReference type="ARBA" id="ARBA00022801"/>
    </source>
</evidence>
<dbReference type="GO" id="GO:0016787">
    <property type="term" value="F:hydrolase activity"/>
    <property type="evidence" value="ECO:0007669"/>
    <property type="project" value="UniProtKB-KW"/>
</dbReference>
<dbReference type="AlphaFoldDB" id="A0A0E3ZJ33"/>
<evidence type="ECO:0000259" key="2">
    <source>
        <dbReference type="Pfam" id="PF12706"/>
    </source>
</evidence>